<name>A0A9P7RB56_9PEZI</name>
<dbReference type="AlphaFoldDB" id="A0A9P7RB56"/>
<dbReference type="Proteomes" id="UP000699042">
    <property type="component" value="Unassembled WGS sequence"/>
</dbReference>
<reference evidence="1" key="1">
    <citation type="submission" date="2021-05" db="EMBL/GenBank/DDBJ databases">
        <title>Comparative genomics of three Colletotrichum scovillei strains and genetic complementation revealed genes involved fungal growth and virulence on chili pepper.</title>
        <authorList>
            <person name="Hsieh D.-K."/>
            <person name="Chuang S.-C."/>
            <person name="Chen C.-Y."/>
            <person name="Chao Y.-T."/>
            <person name="Lu M.-Y.J."/>
            <person name="Lee M.-H."/>
            <person name="Shih M.-C."/>
        </authorList>
    </citation>
    <scope>NUCLEOTIDE SEQUENCE</scope>
    <source>
        <strain evidence="1">Coll-153</strain>
    </source>
</reference>
<protein>
    <submittedName>
        <fullName evidence="1">Uncharacterized protein</fullName>
    </submittedName>
</protein>
<dbReference type="EMBL" id="JAESDN010000004">
    <property type="protein sequence ID" value="KAG7051734.1"/>
    <property type="molecule type" value="Genomic_DNA"/>
</dbReference>
<comment type="caution">
    <text evidence="1">The sequence shown here is derived from an EMBL/GenBank/DDBJ whole genome shotgun (WGS) entry which is preliminary data.</text>
</comment>
<feature type="non-terminal residue" evidence="1">
    <location>
        <position position="83"/>
    </location>
</feature>
<proteinExistence type="predicted"/>
<organism evidence="1 2">
    <name type="scientific">Colletotrichum scovillei</name>
    <dbReference type="NCBI Taxonomy" id="1209932"/>
    <lineage>
        <taxon>Eukaryota</taxon>
        <taxon>Fungi</taxon>
        <taxon>Dikarya</taxon>
        <taxon>Ascomycota</taxon>
        <taxon>Pezizomycotina</taxon>
        <taxon>Sordariomycetes</taxon>
        <taxon>Hypocreomycetidae</taxon>
        <taxon>Glomerellales</taxon>
        <taxon>Glomerellaceae</taxon>
        <taxon>Colletotrichum</taxon>
        <taxon>Colletotrichum acutatum species complex</taxon>
    </lineage>
</organism>
<evidence type="ECO:0000313" key="2">
    <source>
        <dbReference type="Proteomes" id="UP000699042"/>
    </source>
</evidence>
<keyword evidence="2" id="KW-1185">Reference proteome</keyword>
<evidence type="ECO:0000313" key="1">
    <source>
        <dbReference type="EMBL" id="KAG7051734.1"/>
    </source>
</evidence>
<sequence length="83" mass="9545">EEGKPKIQHEHGWRRLSWHLIVLDLGRHCFCARACAIKDYKGGNVVCTSSTDRLCKILARGSIQRRISFNSSVVDRKRRSCCM</sequence>
<accession>A0A9P7RB56</accession>
<gene>
    <name evidence="1" type="ORF">JMJ77_002351</name>
</gene>